<organism evidence="2 3">
    <name type="scientific">Metallosphaera tengchongensis</name>
    <dbReference type="NCBI Taxonomy" id="1532350"/>
    <lineage>
        <taxon>Archaea</taxon>
        <taxon>Thermoproteota</taxon>
        <taxon>Thermoprotei</taxon>
        <taxon>Sulfolobales</taxon>
        <taxon>Sulfolobaceae</taxon>
        <taxon>Metallosphaera</taxon>
    </lineage>
</organism>
<evidence type="ECO:0000313" key="3">
    <source>
        <dbReference type="Proteomes" id="UP000509301"/>
    </source>
</evidence>
<feature type="transmembrane region" description="Helical" evidence="1">
    <location>
        <begin position="46"/>
        <end position="70"/>
    </location>
</feature>
<dbReference type="KEGG" id="mten:GWK48_07715"/>
<keyword evidence="1" id="KW-0812">Transmembrane</keyword>
<name>A0A6N0NVM9_9CREN</name>
<feature type="transmembrane region" description="Helical" evidence="1">
    <location>
        <begin position="117"/>
        <end position="139"/>
    </location>
</feature>
<dbReference type="AlphaFoldDB" id="A0A6N0NVM9"/>
<dbReference type="Proteomes" id="UP000509301">
    <property type="component" value="Chromosome"/>
</dbReference>
<dbReference type="RefSeq" id="WP_174631110.1">
    <property type="nucleotide sequence ID" value="NZ_CP049074.1"/>
</dbReference>
<keyword evidence="3" id="KW-1185">Reference proteome</keyword>
<reference evidence="2 3" key="1">
    <citation type="submission" date="2020-02" db="EMBL/GenBank/DDBJ databases">
        <title>Comparative genome analysis reveals the metabolism and evolution of the thermophilic archaeal genus Metallosphaera.</title>
        <authorList>
            <person name="Jiang C."/>
        </authorList>
    </citation>
    <scope>NUCLEOTIDE SEQUENCE [LARGE SCALE GENOMIC DNA]</scope>
    <source>
        <strain evidence="2 3">Ric-A</strain>
    </source>
</reference>
<dbReference type="EMBL" id="CP049074">
    <property type="protein sequence ID" value="QKR00277.1"/>
    <property type="molecule type" value="Genomic_DNA"/>
</dbReference>
<keyword evidence="1" id="KW-0472">Membrane</keyword>
<accession>A0A6N0NVM9</accession>
<sequence>MKMKPLDVVAWLFTMVSMALIFLWVGDFGTLGYLAQSPISSYVENLWRLMYISASGVFGVFMGSLIFFSIKFRYVEAPREVKREVDLSKIVVPTLLVSGVALVYAISQYFFDLLLNQFDLGLLVGLMILLFSSFIFVIYKEYFKD</sequence>
<gene>
    <name evidence="2" type="ORF">GWK48_07715</name>
</gene>
<proteinExistence type="predicted"/>
<dbReference type="GeneID" id="55641826"/>
<protein>
    <submittedName>
        <fullName evidence="2">Uncharacterized protein</fullName>
    </submittedName>
</protein>
<evidence type="ECO:0000313" key="2">
    <source>
        <dbReference type="EMBL" id="QKR00277.1"/>
    </source>
</evidence>
<keyword evidence="1" id="KW-1133">Transmembrane helix</keyword>
<dbReference type="OrthoDB" id="34162at2157"/>
<feature type="transmembrane region" description="Helical" evidence="1">
    <location>
        <begin position="90"/>
        <end position="111"/>
    </location>
</feature>
<feature type="transmembrane region" description="Helical" evidence="1">
    <location>
        <begin position="7"/>
        <end position="26"/>
    </location>
</feature>
<evidence type="ECO:0000256" key="1">
    <source>
        <dbReference type="SAM" id="Phobius"/>
    </source>
</evidence>